<feature type="region of interest" description="Disordered" evidence="1">
    <location>
        <begin position="300"/>
        <end position="359"/>
    </location>
</feature>
<keyword evidence="3" id="KW-1185">Reference proteome</keyword>
<feature type="region of interest" description="Disordered" evidence="1">
    <location>
        <begin position="597"/>
        <end position="617"/>
    </location>
</feature>
<feature type="region of interest" description="Disordered" evidence="1">
    <location>
        <begin position="742"/>
        <end position="763"/>
    </location>
</feature>
<feature type="region of interest" description="Disordered" evidence="1">
    <location>
        <begin position="1188"/>
        <end position="1227"/>
    </location>
</feature>
<evidence type="ECO:0000256" key="1">
    <source>
        <dbReference type="SAM" id="MobiDB-lite"/>
    </source>
</evidence>
<feature type="region of interest" description="Disordered" evidence="1">
    <location>
        <begin position="668"/>
        <end position="725"/>
    </location>
</feature>
<feature type="compositionally biased region" description="Low complexity" evidence="1">
    <location>
        <begin position="969"/>
        <end position="980"/>
    </location>
</feature>
<proteinExistence type="predicted"/>
<feature type="compositionally biased region" description="Polar residues" evidence="1">
    <location>
        <begin position="742"/>
        <end position="756"/>
    </location>
</feature>
<feature type="compositionally biased region" description="Basic and acidic residues" evidence="1">
    <location>
        <begin position="1067"/>
        <end position="1081"/>
    </location>
</feature>
<feature type="region of interest" description="Disordered" evidence="1">
    <location>
        <begin position="1067"/>
        <end position="1091"/>
    </location>
</feature>
<feature type="region of interest" description="Disordered" evidence="1">
    <location>
        <begin position="969"/>
        <end position="998"/>
    </location>
</feature>
<accession>A0ABQ7JMQ4</accession>
<feature type="compositionally biased region" description="Polar residues" evidence="1">
    <location>
        <begin position="1206"/>
        <end position="1215"/>
    </location>
</feature>
<protein>
    <submittedName>
        <fullName evidence="2">Uncharacterized protein</fullName>
    </submittedName>
</protein>
<reference evidence="2 3" key="1">
    <citation type="journal article" date="2020" name="Fungal Divers.">
        <title>Resolving the Mortierellaceae phylogeny through synthesis of multi-gene phylogenetics and phylogenomics.</title>
        <authorList>
            <person name="Vandepol N."/>
            <person name="Liber J."/>
            <person name="Desiro A."/>
            <person name="Na H."/>
            <person name="Kennedy M."/>
            <person name="Barry K."/>
            <person name="Grigoriev I.V."/>
            <person name="Miller A.N."/>
            <person name="O'Donnell K."/>
            <person name="Stajich J.E."/>
            <person name="Bonito G."/>
        </authorList>
    </citation>
    <scope>NUCLEOTIDE SEQUENCE [LARGE SCALE GENOMIC DNA]</scope>
    <source>
        <strain evidence="2 3">AD045</strain>
    </source>
</reference>
<dbReference type="Proteomes" id="UP001194696">
    <property type="component" value="Unassembled WGS sequence"/>
</dbReference>
<feature type="compositionally biased region" description="Basic residues" evidence="1">
    <location>
        <begin position="309"/>
        <end position="322"/>
    </location>
</feature>
<gene>
    <name evidence="2" type="ORF">BGZ96_001147</name>
</gene>
<feature type="region of interest" description="Disordered" evidence="1">
    <location>
        <begin position="521"/>
        <end position="548"/>
    </location>
</feature>
<evidence type="ECO:0000313" key="3">
    <source>
        <dbReference type="Proteomes" id="UP001194696"/>
    </source>
</evidence>
<evidence type="ECO:0000313" key="2">
    <source>
        <dbReference type="EMBL" id="KAG0281398.1"/>
    </source>
</evidence>
<dbReference type="EMBL" id="JAAAIM010001186">
    <property type="protein sequence ID" value="KAG0281398.1"/>
    <property type="molecule type" value="Genomic_DNA"/>
</dbReference>
<feature type="region of interest" description="Disordered" evidence="1">
    <location>
        <begin position="1260"/>
        <end position="1293"/>
    </location>
</feature>
<feature type="compositionally biased region" description="Low complexity" evidence="1">
    <location>
        <begin position="1218"/>
        <end position="1227"/>
    </location>
</feature>
<comment type="caution">
    <text evidence="2">The sequence shown here is derived from an EMBL/GenBank/DDBJ whole genome shotgun (WGS) entry which is preliminary data.</text>
</comment>
<feature type="compositionally biased region" description="Polar residues" evidence="1">
    <location>
        <begin position="693"/>
        <end position="707"/>
    </location>
</feature>
<feature type="compositionally biased region" description="Basic and acidic residues" evidence="1">
    <location>
        <begin position="1149"/>
        <end position="1158"/>
    </location>
</feature>
<feature type="region of interest" description="Disordered" evidence="1">
    <location>
        <begin position="1138"/>
        <end position="1173"/>
    </location>
</feature>
<feature type="compositionally biased region" description="Low complexity" evidence="1">
    <location>
        <begin position="709"/>
        <end position="724"/>
    </location>
</feature>
<feature type="compositionally biased region" description="Polar residues" evidence="1">
    <location>
        <begin position="1138"/>
        <end position="1148"/>
    </location>
</feature>
<sequence>MSSTSSLLTLPSVDEPLELTKTAPILDPKIPFFKYLDLLTAISQNALSFRQQAYESFLALNPHLAISNFVPSISWSSGHNLNMRQQPVKVDRKIETLLKSSMILLQRYCLVIQVSLPKLPSFRRRTHGNSLKAYEVRATGYLEDLKQYQEEGGLLYLQACFVRYMAAQRDLNNKSVGAASSQVGVESGDGVTSVPPQTGEAIVTNAPLNKSVPASVKSTVQEVPEPSDNSVAATAATPHVVGVVKTPSKSKKNPKKQSDVPVIVPKQPPKIKNQLSASAIALEQPPKSNEQLNVPTVLAESTLPSQSSHTRHNSGRSSRRKKLSPERQGDVEVEETSSNTYTRPAEAPVEPIPPPISTPAAALTSTALWKLERDLEKLNRVQTMMEEQITKSSNIRARGSKLTKETTLKPMATVISQSSVTAADTSMATTTPIRLNAAALSQIPTSTPPVAAAASTTVNARPSTVVIPAGITTVEKSKRAAKVGTIITPAVTLTVPTPPSAGTPFTSPKPLATRGTVVAAYNPPRETAKSTNNKRMSPGTSAIRGSGAVRNLIRQYETPSSASSNSSQSDLPDLQLNRKRRPTTLAAAAVAAAASLTTPAGAPSAPGASVKSLKTAQTTSTTTVTAVVATPPTTAVSSTISKTTAKGIMPGSLLHPRKDALFDLGDKQNSASASGVKTRPAQDLPIRNRDSIRATSNINESTSSKPFQSIVPPVISTTPTSSTSYSLSKARSAIAKSALTLESHQPTHTQGQLSREQPTKPRTAAEAVKYSYLLGSQAKAYTESLQVPGQEHPKRTRPSLNGNNLWNNPPPPSLSQTRKMSSSSVETVTTAASVTTVFRAGADGNPAVAWGDPTFAPSDPPQIESCFVTAAVSEVNLSNRSSRPISTSSKAMSFDESIKSWRRDVPVAASSSRLLPLNSQEDQISTSADPITNRSIAVGWLNEAEYVENDEDDGQSHIDLIRIPTMSSTRSTATASTTRTIPFSSSSPLGSRRFTPRHRSNLSSALAQGTLEVKKSKEGVQVIKKKSSGYVPDTDESETETANLQYLEVPPARGTQAWLEMRTHDLEQEREEAERRQHQDGENDSYPEYGNERSLQLEQPVRCDSKYLTMRVAAISSLRQTSTSSRPQLSQVRFDFQDSFQSSPQCQDQKIRKGKQELPETPIRSGAPSFTKPFKADLRRSIQQLYSNSNTHQDDSQRPMRKYASTDLSSSTCSVRQPAPSHSVSPASSAFASIRGTPAPSTMAAPSVKSFATGSTTTLRTPISFLPPSLSSSTSVAAPRSHHPTQGQTDDGNSEILSMRVRKIRAQEASVLGSMNEPVLGSLPRQMNVERAATLVRNGSDYCGLQLHHQQQQQQQQQR</sequence>
<organism evidence="2 3">
    <name type="scientific">Linnemannia gamsii</name>
    <dbReference type="NCBI Taxonomy" id="64522"/>
    <lineage>
        <taxon>Eukaryota</taxon>
        <taxon>Fungi</taxon>
        <taxon>Fungi incertae sedis</taxon>
        <taxon>Mucoromycota</taxon>
        <taxon>Mortierellomycotina</taxon>
        <taxon>Mortierellomycetes</taxon>
        <taxon>Mortierellales</taxon>
        <taxon>Mortierellaceae</taxon>
        <taxon>Linnemannia</taxon>
    </lineage>
</organism>
<name>A0ABQ7JMQ4_9FUNG</name>
<feature type="compositionally biased region" description="Polar residues" evidence="1">
    <location>
        <begin position="529"/>
        <end position="540"/>
    </location>
</feature>
<feature type="region of interest" description="Disordered" evidence="1">
    <location>
        <begin position="784"/>
        <end position="827"/>
    </location>
</feature>
<feature type="compositionally biased region" description="Low complexity" evidence="1">
    <location>
        <begin position="1261"/>
        <end position="1279"/>
    </location>
</feature>
<feature type="region of interest" description="Disordered" evidence="1">
    <location>
        <begin position="242"/>
        <end position="270"/>
    </location>
</feature>
<feature type="compositionally biased region" description="Low complexity" evidence="1">
    <location>
        <begin position="798"/>
        <end position="807"/>
    </location>
</feature>